<dbReference type="PROSITE" id="PS51710">
    <property type="entry name" value="G_OBG"/>
    <property type="match status" value="1"/>
</dbReference>
<dbReference type="PIRSF" id="PIRSF002401">
    <property type="entry name" value="GTP_bd_Obg/CgtA"/>
    <property type="match status" value="1"/>
</dbReference>
<evidence type="ECO:0000256" key="4">
    <source>
        <dbReference type="ARBA" id="ARBA00023134"/>
    </source>
</evidence>
<dbReference type="PANTHER" id="PTHR11702">
    <property type="entry name" value="DEVELOPMENTALLY REGULATED GTP-BINDING PROTEIN-RELATED"/>
    <property type="match status" value="1"/>
</dbReference>
<dbReference type="NCBIfam" id="TIGR02729">
    <property type="entry name" value="Obg_CgtA"/>
    <property type="match status" value="1"/>
</dbReference>
<dbReference type="GO" id="GO:0003924">
    <property type="term" value="F:GTPase activity"/>
    <property type="evidence" value="ECO:0007669"/>
    <property type="project" value="InterPro"/>
</dbReference>
<dbReference type="GO" id="GO:0000287">
    <property type="term" value="F:magnesium ion binding"/>
    <property type="evidence" value="ECO:0007669"/>
    <property type="project" value="InterPro"/>
</dbReference>
<accession>F1L524</accession>
<evidence type="ECO:0000313" key="7">
    <source>
        <dbReference type="EMBL" id="ADY45228.1"/>
    </source>
</evidence>
<dbReference type="Pfam" id="PF01018">
    <property type="entry name" value="GTP1_OBG"/>
    <property type="match status" value="1"/>
</dbReference>
<keyword evidence="2" id="KW-0690">Ribosome biogenesis</keyword>
<dbReference type="InterPro" id="IPR031167">
    <property type="entry name" value="G_OBG"/>
</dbReference>
<dbReference type="NCBIfam" id="NF008956">
    <property type="entry name" value="PRK12299.1"/>
    <property type="match status" value="1"/>
</dbReference>
<dbReference type="CDD" id="cd01898">
    <property type="entry name" value="Obg"/>
    <property type="match status" value="1"/>
</dbReference>
<dbReference type="PRINTS" id="PR00326">
    <property type="entry name" value="GTP1OBG"/>
</dbReference>
<dbReference type="InterPro" id="IPR036726">
    <property type="entry name" value="GTP1_OBG_dom_sf"/>
</dbReference>
<dbReference type="SUPFAM" id="SSF82051">
    <property type="entry name" value="Obg GTP-binding protein N-terminal domain"/>
    <property type="match status" value="1"/>
</dbReference>
<organism evidence="7">
    <name type="scientific">Ascaris suum</name>
    <name type="common">Pig roundworm</name>
    <name type="synonym">Ascaris lumbricoides</name>
    <dbReference type="NCBI Taxonomy" id="6253"/>
    <lineage>
        <taxon>Eukaryota</taxon>
        <taxon>Metazoa</taxon>
        <taxon>Ecdysozoa</taxon>
        <taxon>Nematoda</taxon>
        <taxon>Chromadorea</taxon>
        <taxon>Rhabditida</taxon>
        <taxon>Spirurina</taxon>
        <taxon>Ascaridomorpha</taxon>
        <taxon>Ascaridoidea</taxon>
        <taxon>Ascarididae</taxon>
        <taxon>Ascaris</taxon>
    </lineage>
</organism>
<keyword evidence="3" id="KW-0547">Nucleotide-binding</keyword>
<dbReference type="InterPro" id="IPR027417">
    <property type="entry name" value="P-loop_NTPase"/>
</dbReference>
<comment type="similarity">
    <text evidence="1">Belongs to the TRAFAC class OBG-HflX-like GTPase superfamily. OBG GTPase family.</text>
</comment>
<dbReference type="InterPro" id="IPR014100">
    <property type="entry name" value="GTP-bd_Obg/CgtA"/>
</dbReference>
<dbReference type="InterPro" id="IPR045086">
    <property type="entry name" value="OBG_GTPase"/>
</dbReference>
<protein>
    <submittedName>
        <fullName evidence="7">GTP-binding protein 5</fullName>
    </submittedName>
</protein>
<dbReference type="AlphaFoldDB" id="F1L524"/>
<feature type="domain" description="Obg" evidence="6">
    <location>
        <begin position="45"/>
        <end position="201"/>
    </location>
</feature>
<name>F1L524_ASCSU</name>
<dbReference type="EMBL" id="JI171501">
    <property type="protein sequence ID" value="ADY45228.1"/>
    <property type="molecule type" value="mRNA"/>
</dbReference>
<feature type="domain" description="OBG-type G" evidence="5">
    <location>
        <begin position="202"/>
        <end position="368"/>
    </location>
</feature>
<evidence type="ECO:0000259" key="6">
    <source>
        <dbReference type="PROSITE" id="PS51883"/>
    </source>
</evidence>
<dbReference type="FunFam" id="2.70.210.12:FF:000001">
    <property type="entry name" value="GTPase Obg"/>
    <property type="match status" value="1"/>
</dbReference>
<dbReference type="GO" id="GO:0005525">
    <property type="term" value="F:GTP binding"/>
    <property type="evidence" value="ECO:0007669"/>
    <property type="project" value="UniProtKB-KW"/>
</dbReference>
<evidence type="ECO:0000259" key="5">
    <source>
        <dbReference type="PROSITE" id="PS51710"/>
    </source>
</evidence>
<dbReference type="GO" id="GO:0042254">
    <property type="term" value="P:ribosome biogenesis"/>
    <property type="evidence" value="ECO:0007669"/>
    <property type="project" value="UniProtKB-UniRule"/>
</dbReference>
<keyword evidence="4" id="KW-0342">GTP-binding</keyword>
<dbReference type="PROSITE" id="PS51883">
    <property type="entry name" value="OBG"/>
    <property type="match status" value="1"/>
</dbReference>
<sequence>MMVVCVPRSVCCTARRCCSSSLATRTLSKRPLLPQKRHIDEGDAVSFVDFKRVTCKAGNGGNGMVSFFRGFRVPYGGPDGGDGGHGAHVILQADESVKDLSRLNSVITAKNGEYGKPKSCHGKSAKHLIVKVPLGTVVKQINTNTVLAELTSPGSIFLAARGGAGGHGNQFYVSNSVRTPIKAEFGGIGEEKCYDIEMRIMATAGLVGFPNAGKSSLLRAISRAKPKVACYPFTTLNAHVGIVHYDDYVQISVADIPGLIEGSHKNIGLGFSFLKHITRCHCLFFVLDLSLSQLQEQFDSLRGELGHFDESLLKKSSTIVVNKYDLAPKNFDTDEVRRRFAPNEVFFTSAKFGIGIEQLLTHLRVLYDAGLPDSYQSVHEASRT</sequence>
<dbReference type="InterPro" id="IPR006169">
    <property type="entry name" value="GTP1_OBG_dom"/>
</dbReference>
<reference evidence="7" key="1">
    <citation type="journal article" date="2011" name="Genome Res.">
        <title>Deep small RNA sequencing from the nematode Ascaris reveals conservation, functional diversification, and novel developmental profiles.</title>
        <authorList>
            <person name="Wang J."/>
            <person name="Czech B."/>
            <person name="Crunk A."/>
            <person name="Wallace A."/>
            <person name="Mitreva M."/>
            <person name="Hannon G.J."/>
            <person name="Davis R.E."/>
        </authorList>
    </citation>
    <scope>NUCLEOTIDE SEQUENCE</scope>
</reference>
<dbReference type="Gene3D" id="2.70.210.12">
    <property type="entry name" value="GTP1/OBG domain"/>
    <property type="match status" value="1"/>
</dbReference>
<proteinExistence type="evidence at transcript level"/>
<dbReference type="GO" id="GO:0005739">
    <property type="term" value="C:mitochondrion"/>
    <property type="evidence" value="ECO:0007669"/>
    <property type="project" value="TreeGrafter"/>
</dbReference>
<evidence type="ECO:0000256" key="1">
    <source>
        <dbReference type="ARBA" id="ARBA00007699"/>
    </source>
</evidence>
<evidence type="ECO:0000256" key="3">
    <source>
        <dbReference type="ARBA" id="ARBA00022741"/>
    </source>
</evidence>
<dbReference type="Gene3D" id="3.40.50.300">
    <property type="entry name" value="P-loop containing nucleotide triphosphate hydrolases"/>
    <property type="match status" value="1"/>
</dbReference>
<evidence type="ECO:0000256" key="2">
    <source>
        <dbReference type="ARBA" id="ARBA00022517"/>
    </source>
</evidence>
<dbReference type="SUPFAM" id="SSF52540">
    <property type="entry name" value="P-loop containing nucleoside triphosphate hydrolases"/>
    <property type="match status" value="1"/>
</dbReference>
<dbReference type="Pfam" id="PF01926">
    <property type="entry name" value="MMR_HSR1"/>
    <property type="match status" value="1"/>
</dbReference>
<dbReference type="PANTHER" id="PTHR11702:SF31">
    <property type="entry name" value="MITOCHONDRIAL RIBOSOME-ASSOCIATED GTPASE 2"/>
    <property type="match status" value="1"/>
</dbReference>
<dbReference type="InterPro" id="IPR006073">
    <property type="entry name" value="GTP-bd"/>
</dbReference>